<comment type="subcellular location">
    <subcellularLocation>
        <location evidence="1">Mitochondrion</location>
    </subcellularLocation>
</comment>
<dbReference type="PANTHER" id="PTHR46203:SF1">
    <property type="entry name" value="MITOCHONDRIAL TRANSLATION RELEASE FACTOR IN RESCUE"/>
    <property type="match status" value="1"/>
</dbReference>
<evidence type="ECO:0000256" key="3">
    <source>
        <dbReference type="ARBA" id="ARBA00022946"/>
    </source>
</evidence>
<dbReference type="Proteomes" id="UP001050691">
    <property type="component" value="Unassembled WGS sequence"/>
</dbReference>
<name>A0AAV5AGH8_9AGAM</name>
<evidence type="ECO:0000256" key="4">
    <source>
        <dbReference type="ARBA" id="ARBA00023128"/>
    </source>
</evidence>
<protein>
    <recommendedName>
        <fullName evidence="6">Prokaryotic-type class I peptide chain release factors domain-containing protein</fullName>
    </recommendedName>
</protein>
<accession>A0AAV5AGH8</accession>
<dbReference type="SUPFAM" id="SSF75620">
    <property type="entry name" value="Release factor"/>
    <property type="match status" value="1"/>
</dbReference>
<reference evidence="7" key="1">
    <citation type="submission" date="2021-10" db="EMBL/GenBank/DDBJ databases">
        <title>De novo Genome Assembly of Clathrus columnatus (Basidiomycota, Fungi) Using Illumina and Nanopore Sequence Data.</title>
        <authorList>
            <person name="Ogiso-Tanaka E."/>
            <person name="Itagaki H."/>
            <person name="Hosoya T."/>
            <person name="Hosaka K."/>
        </authorList>
    </citation>
    <scope>NUCLEOTIDE SEQUENCE</scope>
    <source>
        <strain evidence="7">MO-923</strain>
    </source>
</reference>
<comment type="caution">
    <text evidence="7">The sequence shown here is derived from an EMBL/GenBank/DDBJ whole genome shotgun (WGS) entry which is preliminary data.</text>
</comment>
<keyword evidence="8" id="KW-1185">Reference proteome</keyword>
<evidence type="ECO:0000259" key="6">
    <source>
        <dbReference type="Pfam" id="PF00472"/>
    </source>
</evidence>
<dbReference type="AlphaFoldDB" id="A0AAV5AGH8"/>
<dbReference type="EMBL" id="BPWL01000007">
    <property type="protein sequence ID" value="GJJ12005.1"/>
    <property type="molecule type" value="Genomic_DNA"/>
</dbReference>
<evidence type="ECO:0000313" key="8">
    <source>
        <dbReference type="Proteomes" id="UP001050691"/>
    </source>
</evidence>
<feature type="domain" description="Prokaryotic-type class I peptide chain release factors" evidence="6">
    <location>
        <begin position="141"/>
        <end position="237"/>
    </location>
</feature>
<dbReference type="InterPro" id="IPR045298">
    <property type="entry name" value="Complex1_LYR_LYRM7"/>
</dbReference>
<feature type="compositionally biased region" description="Basic and acidic residues" evidence="5">
    <location>
        <begin position="235"/>
        <end position="250"/>
    </location>
</feature>
<evidence type="ECO:0000256" key="1">
    <source>
        <dbReference type="ARBA" id="ARBA00004173"/>
    </source>
</evidence>
<feature type="region of interest" description="Disordered" evidence="5">
    <location>
        <begin position="204"/>
        <end position="250"/>
    </location>
</feature>
<keyword evidence="4" id="KW-0496">Mitochondrion</keyword>
<keyword evidence="3" id="KW-0809">Transit peptide</keyword>
<dbReference type="GO" id="GO:0003747">
    <property type="term" value="F:translation release factor activity"/>
    <property type="evidence" value="ECO:0007669"/>
    <property type="project" value="InterPro"/>
</dbReference>
<evidence type="ECO:0000313" key="7">
    <source>
        <dbReference type="EMBL" id="GJJ12005.1"/>
    </source>
</evidence>
<feature type="compositionally biased region" description="Basic and acidic residues" evidence="5">
    <location>
        <begin position="100"/>
        <end position="113"/>
    </location>
</feature>
<dbReference type="PANTHER" id="PTHR46203">
    <property type="entry name" value="PROBABLE PEPTIDE CHAIN RELEASE FACTOR C12ORF65"/>
    <property type="match status" value="1"/>
</dbReference>
<sequence>MSITLQLQAAARGVYRRLFRAANFTFHGDDAVLNVAFLNKVRAEYRDGRSISDAQVYAEKIKIGNEVAQFLRQNVVQGQKTKDVWRLNITPQTELGSNDTIRRSVPKDARGTDTMKPPPSFNRINFSELKRMRKGRELPVMDENDLKESFVRGSGPGGQSINKTENCVQLLHVPTGIRVSCQETRSLELNRRIARKLLLEKLDQRQNPGLSKGDFQRARMKERERQKKKKRRKKEKENLKQFFQEHSDEK</sequence>
<dbReference type="CDD" id="cd20267">
    <property type="entry name" value="Complex1_LYR_LYRM7"/>
    <property type="match status" value="1"/>
</dbReference>
<dbReference type="GO" id="GO:0034551">
    <property type="term" value="P:mitochondrial respiratory chain complex III assembly"/>
    <property type="evidence" value="ECO:0007669"/>
    <property type="project" value="InterPro"/>
</dbReference>
<dbReference type="InterPro" id="IPR000352">
    <property type="entry name" value="Pep_chain_release_fac_I"/>
</dbReference>
<organism evidence="7 8">
    <name type="scientific">Clathrus columnatus</name>
    <dbReference type="NCBI Taxonomy" id="1419009"/>
    <lineage>
        <taxon>Eukaryota</taxon>
        <taxon>Fungi</taxon>
        <taxon>Dikarya</taxon>
        <taxon>Basidiomycota</taxon>
        <taxon>Agaricomycotina</taxon>
        <taxon>Agaricomycetes</taxon>
        <taxon>Phallomycetidae</taxon>
        <taxon>Phallales</taxon>
        <taxon>Clathraceae</taxon>
        <taxon>Clathrus</taxon>
    </lineage>
</organism>
<proteinExistence type="inferred from homology"/>
<dbReference type="Gene3D" id="3.30.160.20">
    <property type="match status" value="1"/>
</dbReference>
<evidence type="ECO:0000256" key="5">
    <source>
        <dbReference type="SAM" id="MobiDB-lite"/>
    </source>
</evidence>
<dbReference type="Pfam" id="PF00472">
    <property type="entry name" value="RF-1"/>
    <property type="match status" value="1"/>
</dbReference>
<evidence type="ECO:0000256" key="2">
    <source>
        <dbReference type="ARBA" id="ARBA00010835"/>
    </source>
</evidence>
<comment type="similarity">
    <text evidence="2">Belongs to the prokaryotic/mitochondrial release factor family.</text>
</comment>
<dbReference type="GO" id="GO:0005739">
    <property type="term" value="C:mitochondrion"/>
    <property type="evidence" value="ECO:0007669"/>
    <property type="project" value="UniProtKB-SubCell"/>
</dbReference>
<feature type="region of interest" description="Disordered" evidence="5">
    <location>
        <begin position="96"/>
        <end position="122"/>
    </location>
</feature>
<feature type="compositionally biased region" description="Basic and acidic residues" evidence="5">
    <location>
        <begin position="214"/>
        <end position="225"/>
    </location>
</feature>
<dbReference type="InterPro" id="IPR052405">
    <property type="entry name" value="Mito_Transl_Release_Factor"/>
</dbReference>
<dbReference type="InterPro" id="IPR045853">
    <property type="entry name" value="Pep_chain_release_fac_I_sf"/>
</dbReference>
<dbReference type="GO" id="GO:0032543">
    <property type="term" value="P:mitochondrial translation"/>
    <property type="evidence" value="ECO:0007669"/>
    <property type="project" value="UniProtKB-ARBA"/>
</dbReference>
<gene>
    <name evidence="7" type="ORF">Clacol_006243</name>
</gene>